<organism evidence="3 4">
    <name type="scientific">Fervidobacterium pennivorans</name>
    <dbReference type="NCBI Taxonomy" id="93466"/>
    <lineage>
        <taxon>Bacteria</taxon>
        <taxon>Thermotogati</taxon>
        <taxon>Thermotogota</taxon>
        <taxon>Thermotogae</taxon>
        <taxon>Thermotogales</taxon>
        <taxon>Fervidobacteriaceae</taxon>
        <taxon>Fervidobacterium</taxon>
    </lineage>
</organism>
<dbReference type="CDD" id="cd17470">
    <property type="entry name" value="T3SS_Flik_C"/>
    <property type="match status" value="1"/>
</dbReference>
<proteinExistence type="predicted"/>
<dbReference type="KEGG" id="fng:JM64_07740"/>
<feature type="compositionally biased region" description="Basic and acidic residues" evidence="1">
    <location>
        <begin position="890"/>
        <end position="904"/>
    </location>
</feature>
<evidence type="ECO:0000313" key="4">
    <source>
        <dbReference type="Proteomes" id="UP000077096"/>
    </source>
</evidence>
<dbReference type="OrthoDB" id="38566at2"/>
<dbReference type="InterPro" id="IPR038610">
    <property type="entry name" value="FliK-like_C_sf"/>
</dbReference>
<feature type="domain" description="Flagellar hook-length control protein-like C-terminal" evidence="2">
    <location>
        <begin position="805"/>
        <end position="874"/>
    </location>
</feature>
<feature type="compositionally biased region" description="Polar residues" evidence="1">
    <location>
        <begin position="358"/>
        <end position="372"/>
    </location>
</feature>
<reference evidence="3 4" key="1">
    <citation type="submission" date="2014-08" db="EMBL/GenBank/DDBJ databases">
        <title>Fervidobacterium pennivorans DYC genome.</title>
        <authorList>
            <person name="Wushke S."/>
        </authorList>
    </citation>
    <scope>NUCLEOTIDE SEQUENCE [LARGE SCALE GENOMIC DNA]</scope>
    <source>
        <strain evidence="3 4">DYC</strain>
    </source>
</reference>
<evidence type="ECO:0000259" key="2">
    <source>
        <dbReference type="Pfam" id="PF02120"/>
    </source>
</evidence>
<feature type="region of interest" description="Disordered" evidence="1">
    <location>
        <begin position="872"/>
        <end position="918"/>
    </location>
</feature>
<name>A0A172T4T7_FERPE</name>
<dbReference type="EMBL" id="CP011393">
    <property type="protein sequence ID" value="ANE41853.1"/>
    <property type="molecule type" value="Genomic_DNA"/>
</dbReference>
<protein>
    <recommendedName>
        <fullName evidence="2">Flagellar hook-length control protein-like C-terminal domain-containing protein</fullName>
    </recommendedName>
</protein>
<dbReference type="Proteomes" id="UP000077096">
    <property type="component" value="Chromosome"/>
</dbReference>
<accession>A0A172T4T7</accession>
<dbReference type="PATRIC" id="fig|93466.3.peg.1633"/>
<sequence>MIDLINLTKILGNSEKIQDVLSQINKNSQNGESFEKILQRVIEELSKSKVESNPINESSTQKSTNGLPKQDVKRSEEALKNVDGLSERKVKEITAGDGIERGLDNVKGELKEAEIEKDNFKLLNKTQLMTKHEEDKPLDSLKPAEAIVEASYDDSKKSTQDYGDTTLTVTENAEVIRGTQENNESLVLNKENKETASELKQKFIEKFSPNVPKENEKKITVVDASAKIQNNNGKENAIVHDGTEYLSNLQKTFSTENALVEPTIASNKQEQTTKPNSSLQPNQPDLSIRASKSTGELTGKRQVSQLSEQSPNSKTYNEWRISSQSQASRAFQDVKSYQALQSKQPQQVIENTAEAKGNNANNVPNTSKDGNKTLNIHQNFGVENESMETKNVLKGLAFQSSSSGMVVNNPQNIPGANIQKDSLRSGAKFVDAGTEEREKREVGIPNRVTTIVTTNKDNFRTDLSNKSQILNALTVEISRIIQKQQAVSASLSNVNHAGQNALSFHQIVQVQTEQKKNFTFQIQADIPLTVVEKGYSERTQKVSSQEVLSFPIVQTNSQKVLNDNSSKKSSNKGVDDNILQMINSIKVITSEHLRTIGDLENKNEKAPVVETVNSADPKLTNGQMIFAAELVKNIVAEKPKIYDNQTMENIESIDSENSLKVGDKTLLTNVFQSKIEKDVVEQVHSDWQSDSRNTESLAKEEYDAREFRNGIAQASKNKLEIKSFEIEYKMKEESKKEEFQERPNISNKFLERLAELTYKSSEAKTDQTYQTNNRFELVERLQHSQNLEEIYKKIRDFGFSNRLEENVRMKLYPEQLGNIDVELRKEGKAITIVFVAENEKSKELLEKNIGILRDRLTALDFDVRNMEVKMKEESSYHEDARHYQNQQNQKHGEQNHENKRKAFSEEVMEDDNERKRNG</sequence>
<evidence type="ECO:0000256" key="1">
    <source>
        <dbReference type="SAM" id="MobiDB-lite"/>
    </source>
</evidence>
<feature type="compositionally biased region" description="Basic and acidic residues" evidence="1">
    <location>
        <begin position="872"/>
        <end position="882"/>
    </location>
</feature>
<dbReference type="AlphaFoldDB" id="A0A172T4T7"/>
<feature type="compositionally biased region" description="Polar residues" evidence="1">
    <location>
        <begin position="51"/>
        <end position="67"/>
    </location>
</feature>
<dbReference type="Gene3D" id="3.30.750.140">
    <property type="match status" value="1"/>
</dbReference>
<feature type="region of interest" description="Disordered" evidence="1">
    <location>
        <begin position="48"/>
        <end position="80"/>
    </location>
</feature>
<feature type="compositionally biased region" description="Basic and acidic residues" evidence="1">
    <location>
        <begin position="70"/>
        <end position="80"/>
    </location>
</feature>
<dbReference type="Pfam" id="PF02120">
    <property type="entry name" value="Flg_hook"/>
    <property type="match status" value="1"/>
</dbReference>
<feature type="region of interest" description="Disordered" evidence="1">
    <location>
        <begin position="353"/>
        <end position="372"/>
    </location>
</feature>
<gene>
    <name evidence="3" type="ORF">JM64_07740</name>
</gene>
<dbReference type="InterPro" id="IPR021136">
    <property type="entry name" value="Flagellar_hook_control-like_C"/>
</dbReference>
<evidence type="ECO:0000313" key="3">
    <source>
        <dbReference type="EMBL" id="ANE41853.1"/>
    </source>
</evidence>
<feature type="region of interest" description="Disordered" evidence="1">
    <location>
        <begin position="266"/>
        <end position="321"/>
    </location>
</feature>